<keyword evidence="2" id="KW-1185">Reference proteome</keyword>
<dbReference type="Proteomes" id="UP000507470">
    <property type="component" value="Unassembled WGS sequence"/>
</dbReference>
<sequence length="176" mass="20189">MPRKNLKAIWSYIKSKSKTREGIGDLHIDPEDVKSEKTEDNEQKAEIITDYFTSVFTNEPQGEIQEPKTIFIQNKIEELNIKKDKVLEHLQKIKTFKSTGPDNIAEPLSIIFSQSLTNKAVPNGWKNALVSTIFKKGNKSQAKNHRLVSLTSVVCKIMDNIIREHIISHMKQNKIF</sequence>
<name>A0A6J8BKL5_MYTCO</name>
<dbReference type="PANTHER" id="PTHR33395">
    <property type="entry name" value="TRANSCRIPTASE, PUTATIVE-RELATED-RELATED"/>
    <property type="match status" value="1"/>
</dbReference>
<gene>
    <name evidence="1" type="ORF">MCOR_20185</name>
</gene>
<dbReference type="AlphaFoldDB" id="A0A6J8BKL5"/>
<proteinExistence type="predicted"/>
<dbReference type="EMBL" id="CACVKT020003595">
    <property type="protein sequence ID" value="CAC5384558.1"/>
    <property type="molecule type" value="Genomic_DNA"/>
</dbReference>
<reference evidence="1 2" key="1">
    <citation type="submission" date="2020-06" db="EMBL/GenBank/DDBJ databases">
        <authorList>
            <person name="Li R."/>
            <person name="Bekaert M."/>
        </authorList>
    </citation>
    <scope>NUCLEOTIDE SEQUENCE [LARGE SCALE GENOMIC DNA]</scope>
    <source>
        <strain evidence="2">wild</strain>
    </source>
</reference>
<protein>
    <recommendedName>
        <fullName evidence="3">Reverse transcriptase domain-containing protein</fullName>
    </recommendedName>
</protein>
<accession>A0A6J8BKL5</accession>
<evidence type="ECO:0000313" key="1">
    <source>
        <dbReference type="EMBL" id="CAC5384558.1"/>
    </source>
</evidence>
<evidence type="ECO:0000313" key="2">
    <source>
        <dbReference type="Proteomes" id="UP000507470"/>
    </source>
</evidence>
<evidence type="ECO:0008006" key="3">
    <source>
        <dbReference type="Google" id="ProtNLM"/>
    </source>
</evidence>
<dbReference type="PANTHER" id="PTHR33395:SF22">
    <property type="entry name" value="REVERSE TRANSCRIPTASE DOMAIN-CONTAINING PROTEIN"/>
    <property type="match status" value="1"/>
</dbReference>
<organism evidence="1 2">
    <name type="scientific">Mytilus coruscus</name>
    <name type="common">Sea mussel</name>
    <dbReference type="NCBI Taxonomy" id="42192"/>
    <lineage>
        <taxon>Eukaryota</taxon>
        <taxon>Metazoa</taxon>
        <taxon>Spiralia</taxon>
        <taxon>Lophotrochozoa</taxon>
        <taxon>Mollusca</taxon>
        <taxon>Bivalvia</taxon>
        <taxon>Autobranchia</taxon>
        <taxon>Pteriomorphia</taxon>
        <taxon>Mytilida</taxon>
        <taxon>Mytiloidea</taxon>
        <taxon>Mytilidae</taxon>
        <taxon>Mytilinae</taxon>
        <taxon>Mytilus</taxon>
    </lineage>
</organism>
<dbReference type="OrthoDB" id="407509at2759"/>